<dbReference type="GeneID" id="66101933"/>
<accession>A0A9P8ALB7</accession>
<organism evidence="2 3">
    <name type="scientific">Guyanagaster necrorhizus</name>
    <dbReference type="NCBI Taxonomy" id="856835"/>
    <lineage>
        <taxon>Eukaryota</taxon>
        <taxon>Fungi</taxon>
        <taxon>Dikarya</taxon>
        <taxon>Basidiomycota</taxon>
        <taxon>Agaricomycotina</taxon>
        <taxon>Agaricomycetes</taxon>
        <taxon>Agaricomycetidae</taxon>
        <taxon>Agaricales</taxon>
        <taxon>Marasmiineae</taxon>
        <taxon>Physalacriaceae</taxon>
        <taxon>Guyanagaster</taxon>
    </lineage>
</organism>
<comment type="caution">
    <text evidence="2">The sequence shown here is derived from an EMBL/GenBank/DDBJ whole genome shotgun (WGS) entry which is preliminary data.</text>
</comment>
<proteinExistence type="predicted"/>
<dbReference type="Proteomes" id="UP000812287">
    <property type="component" value="Unassembled WGS sequence"/>
</dbReference>
<protein>
    <recommendedName>
        <fullName evidence="1">F-box domain-containing protein</fullName>
    </recommendedName>
</protein>
<dbReference type="PANTHER" id="PTHR38926">
    <property type="entry name" value="F-BOX DOMAIN CONTAINING PROTEIN, EXPRESSED"/>
    <property type="match status" value="1"/>
</dbReference>
<dbReference type="AlphaFoldDB" id="A0A9P8ALB7"/>
<dbReference type="InterPro" id="IPR001810">
    <property type="entry name" value="F-box_dom"/>
</dbReference>
<dbReference type="EMBL" id="MU250577">
    <property type="protein sequence ID" value="KAG7440058.1"/>
    <property type="molecule type" value="Genomic_DNA"/>
</dbReference>
<dbReference type="PANTHER" id="PTHR38926:SF72">
    <property type="entry name" value="IM:7136021-RELATED"/>
    <property type="match status" value="1"/>
</dbReference>
<reference evidence="2" key="1">
    <citation type="submission" date="2020-11" db="EMBL/GenBank/DDBJ databases">
        <title>Adaptations for nitrogen fixation in a non-lichenized fungal sporocarp promotes dispersal by wood-feeding termites.</title>
        <authorList>
            <consortium name="DOE Joint Genome Institute"/>
            <person name="Koch R.A."/>
            <person name="Yoon G."/>
            <person name="Arayal U."/>
            <person name="Lail K."/>
            <person name="Amirebrahimi M."/>
            <person name="Labutti K."/>
            <person name="Lipzen A."/>
            <person name="Riley R."/>
            <person name="Barry K."/>
            <person name="Henrissat B."/>
            <person name="Grigoriev I.V."/>
            <person name="Herr J.R."/>
            <person name="Aime M.C."/>
        </authorList>
    </citation>
    <scope>NUCLEOTIDE SEQUENCE</scope>
    <source>
        <strain evidence="2">MCA 3950</strain>
    </source>
</reference>
<gene>
    <name evidence="2" type="ORF">BT62DRAFT_1081140</name>
</gene>
<feature type="domain" description="F-box" evidence="1">
    <location>
        <begin position="77"/>
        <end position="130"/>
    </location>
</feature>
<dbReference type="RefSeq" id="XP_043033558.1">
    <property type="nucleotide sequence ID" value="XM_043179639.1"/>
</dbReference>
<keyword evidence="3" id="KW-1185">Reference proteome</keyword>
<evidence type="ECO:0000313" key="3">
    <source>
        <dbReference type="Proteomes" id="UP000812287"/>
    </source>
</evidence>
<evidence type="ECO:0000313" key="2">
    <source>
        <dbReference type="EMBL" id="KAG7440058.1"/>
    </source>
</evidence>
<evidence type="ECO:0000259" key="1">
    <source>
        <dbReference type="Pfam" id="PF12937"/>
    </source>
</evidence>
<sequence length="499" mass="57461">MSTSSDNSVDDTPISSFFRHPTGILLTDLDKARFDKEIPLLEHQVRYFNEQIPLLVSRRDQVTLSLAKRRSALALVWHLPPDVLREIFSQVAADHDSLDLSGGAWTLGQVCALWRDLVLDTPLVWSRLTLKGVYTSQSLQVLAEYLRRSRNCPLHIRGTFIVHPQSASVDLFEAVFEMLIKSSPRWKFVCFVIPAEFLKHLSALCGKMPLLEEARIHLCTYCRDNPDGVEWRHLFSNIPSLRKMSLDGPMLSEQMLTWNHVTHFAGNVVRPGDIRTIFKLPALVECHLRCYGFLDDSLQSPIRHNRVKYLAVNATRVLAVLMLPSLKHLEIDEQYERNERVYAEAMSAFMDRSSSHLRSLSMTCRSFRTRLRQPYYTQMVEDFAITIHTSATLVAMFSSNRCDLFPKLRRLRIRLSRGVYLSKDVLLLVNFIRERLDEAKSVALGVEKLDKVYISSPVPSHLDKFRKCGFDEFEIGVLTVEQQLHYLDPPWFDRAIVAD</sequence>
<dbReference type="Pfam" id="PF12937">
    <property type="entry name" value="F-box-like"/>
    <property type="match status" value="1"/>
</dbReference>
<dbReference type="OrthoDB" id="3156934at2759"/>
<name>A0A9P8ALB7_9AGAR</name>